<protein>
    <recommendedName>
        <fullName evidence="5">Microtubule associated protein</fullName>
    </recommendedName>
</protein>
<dbReference type="Proteomes" id="UP001321473">
    <property type="component" value="Unassembled WGS sequence"/>
</dbReference>
<comment type="caution">
    <text evidence="3">The sequence shown here is derived from an EMBL/GenBank/DDBJ whole genome shotgun (WGS) entry which is preliminary data.</text>
</comment>
<dbReference type="PANTHER" id="PTHR19321">
    <property type="entry name" value="PROTEIN REGULATOR OF CYTOKINESIS 1 PRC1-RELATED"/>
    <property type="match status" value="1"/>
</dbReference>
<feature type="coiled-coil region" evidence="1">
    <location>
        <begin position="163"/>
        <end position="190"/>
    </location>
</feature>
<dbReference type="Pfam" id="PF03999">
    <property type="entry name" value="MAP65_ASE1"/>
    <property type="match status" value="1"/>
</dbReference>
<evidence type="ECO:0000313" key="4">
    <source>
        <dbReference type="Proteomes" id="UP001321473"/>
    </source>
</evidence>
<dbReference type="EMBL" id="JARKHS020000603">
    <property type="protein sequence ID" value="KAK8788610.1"/>
    <property type="molecule type" value="Genomic_DNA"/>
</dbReference>
<feature type="compositionally biased region" description="Low complexity" evidence="2">
    <location>
        <begin position="267"/>
        <end position="279"/>
    </location>
</feature>
<dbReference type="AlphaFoldDB" id="A0AAQ4FMZ1"/>
<dbReference type="Gene3D" id="1.20.58.1520">
    <property type="match status" value="1"/>
</dbReference>
<keyword evidence="4" id="KW-1185">Reference proteome</keyword>
<feature type="region of interest" description="Disordered" evidence="2">
    <location>
        <begin position="215"/>
        <end position="434"/>
    </location>
</feature>
<sequence length="434" mass="48862">MQLKSLEVERRKEHAALMERVALFWERLDIEPQDQEDFRRSHEAITLSSLSALKQQLEVYEKMKKERVKEFIDSTKDDLLTFYTRCCVPERKARFEKDEDSEDFSDQRLEELEAELRSLKKFHAEHKQILMKVERREALWARFLEFEMRAGDPSRLTNRGGRLLLEMRERKRLEAELPRLEDEIKAYINMHTGKEKEQFFTEWAKDFLDHLGSQHEAYNMEKDRERQERENRRKEPGSTPVSHRCTMKRGPPGTPSSSASRFSRLGASTATTPTPSMTSRNTTAGKSGLRQRGGGTPMRTAPTAKNIRRRSITGAAQKGASKAVKKLLESGEKKSPRGSAVGGSCSVESFAKGASKAARKLRSGAKASPRGGAVGGPSSMDSFAHYLSQPDSDRQLTSSVLGEPPATPQPQTEGAALDTDVTLREERTPAGPLP</sequence>
<dbReference type="GO" id="GO:0005737">
    <property type="term" value="C:cytoplasm"/>
    <property type="evidence" value="ECO:0007669"/>
    <property type="project" value="TreeGrafter"/>
</dbReference>
<gene>
    <name evidence="3" type="ORF">V5799_021609</name>
</gene>
<proteinExistence type="predicted"/>
<dbReference type="InterPro" id="IPR007145">
    <property type="entry name" value="MAP65_Ase1_PRC1"/>
</dbReference>
<dbReference type="GO" id="GO:1990023">
    <property type="term" value="C:mitotic spindle midzone"/>
    <property type="evidence" value="ECO:0007669"/>
    <property type="project" value="TreeGrafter"/>
</dbReference>
<evidence type="ECO:0008006" key="5">
    <source>
        <dbReference type="Google" id="ProtNLM"/>
    </source>
</evidence>
<name>A0AAQ4FMZ1_AMBAM</name>
<feature type="compositionally biased region" description="Basic and acidic residues" evidence="2">
    <location>
        <begin position="326"/>
        <end position="335"/>
    </location>
</feature>
<evidence type="ECO:0000256" key="1">
    <source>
        <dbReference type="SAM" id="Coils"/>
    </source>
</evidence>
<dbReference type="GO" id="GO:0051256">
    <property type="term" value="P:mitotic spindle midzone assembly"/>
    <property type="evidence" value="ECO:0007669"/>
    <property type="project" value="TreeGrafter"/>
</dbReference>
<keyword evidence="1" id="KW-0175">Coiled coil</keyword>
<evidence type="ECO:0000256" key="2">
    <source>
        <dbReference type="SAM" id="MobiDB-lite"/>
    </source>
</evidence>
<accession>A0AAQ4FMZ1</accession>
<reference evidence="3 4" key="1">
    <citation type="journal article" date="2023" name="Arcadia Sci">
        <title>De novo assembly of a long-read Amblyomma americanum tick genome.</title>
        <authorList>
            <person name="Chou S."/>
            <person name="Poskanzer K.E."/>
            <person name="Rollins M."/>
            <person name="Thuy-Boun P.S."/>
        </authorList>
    </citation>
    <scope>NUCLEOTIDE SEQUENCE [LARGE SCALE GENOMIC DNA]</scope>
    <source>
        <strain evidence="3">F_SG_1</strain>
        <tissue evidence="3">Salivary glands</tissue>
    </source>
</reference>
<dbReference type="GO" id="GO:0008017">
    <property type="term" value="F:microtubule binding"/>
    <property type="evidence" value="ECO:0007669"/>
    <property type="project" value="InterPro"/>
</dbReference>
<feature type="compositionally biased region" description="Basic and acidic residues" evidence="2">
    <location>
        <begin position="215"/>
        <end position="236"/>
    </location>
</feature>
<evidence type="ECO:0000313" key="3">
    <source>
        <dbReference type="EMBL" id="KAK8788610.1"/>
    </source>
</evidence>
<organism evidence="3 4">
    <name type="scientific">Amblyomma americanum</name>
    <name type="common">Lone star tick</name>
    <dbReference type="NCBI Taxonomy" id="6943"/>
    <lineage>
        <taxon>Eukaryota</taxon>
        <taxon>Metazoa</taxon>
        <taxon>Ecdysozoa</taxon>
        <taxon>Arthropoda</taxon>
        <taxon>Chelicerata</taxon>
        <taxon>Arachnida</taxon>
        <taxon>Acari</taxon>
        <taxon>Parasitiformes</taxon>
        <taxon>Ixodida</taxon>
        <taxon>Ixodoidea</taxon>
        <taxon>Ixodidae</taxon>
        <taxon>Amblyomminae</taxon>
        <taxon>Amblyomma</taxon>
    </lineage>
</organism>
<dbReference type="PANTHER" id="PTHR19321:SF41">
    <property type="entry name" value="FASCETTO-RELATED"/>
    <property type="match status" value="1"/>
</dbReference>